<dbReference type="PROSITE" id="PS51898">
    <property type="entry name" value="TYR_RECOMBINASE"/>
    <property type="match status" value="1"/>
</dbReference>
<dbReference type="CDD" id="cd00397">
    <property type="entry name" value="DNA_BRE_C"/>
    <property type="match status" value="1"/>
</dbReference>
<dbReference type="Pfam" id="PF00589">
    <property type="entry name" value="Phage_integrase"/>
    <property type="match status" value="1"/>
</dbReference>
<keyword evidence="6" id="KW-0233">DNA recombination</keyword>
<comment type="similarity">
    <text evidence="1">Belongs to the 'phage' integrase family.</text>
</comment>
<dbReference type="GO" id="GO:0006310">
    <property type="term" value="P:DNA recombination"/>
    <property type="evidence" value="ECO:0007669"/>
    <property type="project" value="UniProtKB-KW"/>
</dbReference>
<keyword evidence="7" id="KW-1179">Viral genome integration</keyword>
<evidence type="ECO:0000256" key="6">
    <source>
        <dbReference type="ARBA" id="ARBA00023172"/>
    </source>
</evidence>
<dbReference type="GO" id="GO:0016740">
    <property type="term" value="F:transferase activity"/>
    <property type="evidence" value="ECO:0007669"/>
    <property type="project" value="UniProtKB-KW"/>
</dbReference>
<keyword evidence="3" id="KW-0808">Transferase</keyword>
<dbReference type="EMBL" id="BK015996">
    <property type="protein sequence ID" value="DAF88809.1"/>
    <property type="molecule type" value="Genomic_DNA"/>
</dbReference>
<keyword evidence="4" id="KW-0378">Hydrolase</keyword>
<name>A0A8S5U2W1_9CAUD</name>
<keyword evidence="7" id="KW-1160">Virus entry into host cell</keyword>
<proteinExistence type="inferred from homology"/>
<dbReference type="GO" id="GO:0003677">
    <property type="term" value="F:DNA binding"/>
    <property type="evidence" value="ECO:0007669"/>
    <property type="project" value="InterPro"/>
</dbReference>
<dbReference type="PANTHER" id="PTHR30349:SF64">
    <property type="entry name" value="PROPHAGE INTEGRASE INTD-RELATED"/>
    <property type="match status" value="1"/>
</dbReference>
<evidence type="ECO:0000256" key="1">
    <source>
        <dbReference type="ARBA" id="ARBA00008857"/>
    </source>
</evidence>
<dbReference type="PANTHER" id="PTHR30349">
    <property type="entry name" value="PHAGE INTEGRASE-RELATED"/>
    <property type="match status" value="1"/>
</dbReference>
<dbReference type="GO" id="GO:0044826">
    <property type="term" value="P:viral genome integration into host DNA"/>
    <property type="evidence" value="ECO:0007669"/>
    <property type="project" value="UniProtKB-KW"/>
</dbReference>
<dbReference type="Gene3D" id="1.10.443.10">
    <property type="entry name" value="Intergrase catalytic core"/>
    <property type="match status" value="1"/>
</dbReference>
<evidence type="ECO:0000256" key="2">
    <source>
        <dbReference type="ARBA" id="ARBA00016082"/>
    </source>
</evidence>
<evidence type="ECO:0000256" key="7">
    <source>
        <dbReference type="ARBA" id="ARBA00023195"/>
    </source>
</evidence>
<evidence type="ECO:0000256" key="3">
    <source>
        <dbReference type="ARBA" id="ARBA00022679"/>
    </source>
</evidence>
<dbReference type="SUPFAM" id="SSF56349">
    <property type="entry name" value="DNA breaking-rejoining enzymes"/>
    <property type="match status" value="1"/>
</dbReference>
<evidence type="ECO:0000259" key="8">
    <source>
        <dbReference type="PROSITE" id="PS51898"/>
    </source>
</evidence>
<dbReference type="GO" id="GO:0016787">
    <property type="term" value="F:hydrolase activity"/>
    <property type="evidence" value="ECO:0007669"/>
    <property type="project" value="UniProtKB-KW"/>
</dbReference>
<dbReference type="InterPro" id="IPR013762">
    <property type="entry name" value="Integrase-like_cat_sf"/>
</dbReference>
<feature type="domain" description="Tyr recombinase" evidence="8">
    <location>
        <begin position="108"/>
        <end position="270"/>
    </location>
</feature>
<sequence>MVIRKALVPGGWDAPLGDYRLHLLGSGRSVATTRLRIDWLRRFARAVDRGPWDVETGDVIEWSATHVWARDTRRSALQSVAGFYAWASERHAVGVDPSRVPTVRASAPAPRPADAATIARARLSPDWRVRLAVRLASELGLRRGEVAKVRGCDLVRDLHGWSLIVHGKGGKPRTVPVPESIAVEIQGHGPGWLFPGADSGHVSAEWIGRLVGRALPRGVTMHALRHSFATRAYERTGDLVAVQRVLGHESPQTTLRYLAIADETLRAVVEAVA</sequence>
<dbReference type="InterPro" id="IPR011010">
    <property type="entry name" value="DNA_brk_join_enz"/>
</dbReference>
<reference evidence="9" key="1">
    <citation type="journal article" date="2021" name="Proc. Natl. Acad. Sci. U.S.A.">
        <title>A Catalog of Tens of Thousands of Viruses from Human Metagenomes Reveals Hidden Associations with Chronic Diseases.</title>
        <authorList>
            <person name="Tisza M.J."/>
            <person name="Buck C.B."/>
        </authorList>
    </citation>
    <scope>NUCLEOTIDE SEQUENCE</scope>
    <source>
        <strain evidence="9">CtcRb7</strain>
    </source>
</reference>
<dbReference type="InterPro" id="IPR002104">
    <property type="entry name" value="Integrase_catalytic"/>
</dbReference>
<protein>
    <recommendedName>
        <fullName evidence="2">Integrase</fullName>
    </recommendedName>
</protein>
<evidence type="ECO:0000256" key="5">
    <source>
        <dbReference type="ARBA" id="ARBA00022908"/>
    </source>
</evidence>
<accession>A0A8S5U2W1</accession>
<evidence type="ECO:0000313" key="9">
    <source>
        <dbReference type="EMBL" id="DAF88809.1"/>
    </source>
</evidence>
<dbReference type="InterPro" id="IPR050090">
    <property type="entry name" value="Tyrosine_recombinase_XerCD"/>
</dbReference>
<dbReference type="GO" id="GO:0015074">
    <property type="term" value="P:DNA integration"/>
    <property type="evidence" value="ECO:0007669"/>
    <property type="project" value="UniProtKB-KW"/>
</dbReference>
<organism evidence="9">
    <name type="scientific">Siphoviridae sp. ctcRb7</name>
    <dbReference type="NCBI Taxonomy" id="2825572"/>
    <lineage>
        <taxon>Viruses</taxon>
        <taxon>Duplodnaviria</taxon>
        <taxon>Heunggongvirae</taxon>
        <taxon>Uroviricota</taxon>
        <taxon>Caudoviricetes</taxon>
    </lineage>
</organism>
<keyword evidence="5" id="KW-0229">DNA integration</keyword>
<dbReference type="GO" id="GO:0075713">
    <property type="term" value="P:establishment of integrated proviral latency"/>
    <property type="evidence" value="ECO:0007669"/>
    <property type="project" value="UniProtKB-KW"/>
</dbReference>
<evidence type="ECO:0000256" key="4">
    <source>
        <dbReference type="ARBA" id="ARBA00022801"/>
    </source>
</evidence>